<name>A0ABU5R845_9PSEU</name>
<comment type="caution">
    <text evidence="1">The sequence shown here is derived from an EMBL/GenBank/DDBJ whole genome shotgun (WGS) entry which is preliminary data.</text>
</comment>
<evidence type="ECO:0008006" key="3">
    <source>
        <dbReference type="Google" id="ProtNLM"/>
    </source>
</evidence>
<dbReference type="RefSeq" id="WP_323329880.1">
    <property type="nucleotide sequence ID" value="NZ_JAYFSI010000005.1"/>
</dbReference>
<accession>A0ABU5R845</accession>
<reference evidence="1 2" key="1">
    <citation type="submission" date="2023-12" db="EMBL/GenBank/DDBJ databases">
        <title>Amycolatopsis sp. V23-08.</title>
        <authorList>
            <person name="Somphong A."/>
        </authorList>
    </citation>
    <scope>NUCLEOTIDE SEQUENCE [LARGE SCALE GENOMIC DNA]</scope>
    <source>
        <strain evidence="1 2">V23-08</strain>
    </source>
</reference>
<dbReference type="EMBL" id="JAYFSI010000005">
    <property type="protein sequence ID" value="MEA5362396.1"/>
    <property type="molecule type" value="Genomic_DNA"/>
</dbReference>
<keyword evidence="2" id="KW-1185">Reference proteome</keyword>
<sequence length="96" mass="10555">MKRVDELAALVGWTGTASAELSWQHVAEHLGLQFPAAYRELLEVFPAGELVDGIRVISPVQVTSPPPGTSPLQHDALYSDWEEAPKTFHPTRFMSA</sequence>
<protein>
    <recommendedName>
        <fullName evidence="3">SMI1/KNR4 family protein</fullName>
    </recommendedName>
</protein>
<dbReference type="Proteomes" id="UP001304298">
    <property type="component" value="Unassembled WGS sequence"/>
</dbReference>
<proteinExistence type="predicted"/>
<organism evidence="1 2">
    <name type="scientific">Amycolatopsis heterodermiae</name>
    <dbReference type="NCBI Taxonomy" id="3110235"/>
    <lineage>
        <taxon>Bacteria</taxon>
        <taxon>Bacillati</taxon>
        <taxon>Actinomycetota</taxon>
        <taxon>Actinomycetes</taxon>
        <taxon>Pseudonocardiales</taxon>
        <taxon>Pseudonocardiaceae</taxon>
        <taxon>Amycolatopsis</taxon>
    </lineage>
</organism>
<gene>
    <name evidence="1" type="ORF">VA596_22855</name>
</gene>
<evidence type="ECO:0000313" key="1">
    <source>
        <dbReference type="EMBL" id="MEA5362396.1"/>
    </source>
</evidence>
<evidence type="ECO:0000313" key="2">
    <source>
        <dbReference type="Proteomes" id="UP001304298"/>
    </source>
</evidence>